<evidence type="ECO:0000313" key="4">
    <source>
        <dbReference type="Proteomes" id="UP000037923"/>
    </source>
</evidence>
<evidence type="ECO:0000256" key="1">
    <source>
        <dbReference type="SAM" id="MobiDB-lite"/>
    </source>
</evidence>
<dbReference type="GO" id="GO:0016422">
    <property type="term" value="F:mRNA (2'-O-methyladenosine-N6-)-methyltransferase activity"/>
    <property type="evidence" value="ECO:0007669"/>
    <property type="project" value="InterPro"/>
</dbReference>
<name>A0A0N0DSP3_LEPPY</name>
<dbReference type="RefSeq" id="XP_015654660.1">
    <property type="nucleotide sequence ID" value="XM_015806789.1"/>
</dbReference>
<dbReference type="OMA" id="AECWRHA"/>
<dbReference type="Proteomes" id="UP000037923">
    <property type="component" value="Unassembled WGS sequence"/>
</dbReference>
<dbReference type="Pfam" id="PF12237">
    <property type="entry name" value="PCIF1_WW"/>
    <property type="match status" value="1"/>
</dbReference>
<organism evidence="3 4">
    <name type="scientific">Leptomonas pyrrhocoris</name>
    <name type="common">Firebug parasite</name>
    <dbReference type="NCBI Taxonomy" id="157538"/>
    <lineage>
        <taxon>Eukaryota</taxon>
        <taxon>Discoba</taxon>
        <taxon>Euglenozoa</taxon>
        <taxon>Kinetoplastea</taxon>
        <taxon>Metakinetoplastina</taxon>
        <taxon>Trypanosomatida</taxon>
        <taxon>Trypanosomatidae</taxon>
        <taxon>Leishmaniinae</taxon>
        <taxon>Leptomonas</taxon>
    </lineage>
</organism>
<feature type="region of interest" description="Disordered" evidence="1">
    <location>
        <begin position="30"/>
        <end position="70"/>
    </location>
</feature>
<dbReference type="EMBL" id="LGTL01000021">
    <property type="protein sequence ID" value="KPA76221.1"/>
    <property type="molecule type" value="Genomic_DNA"/>
</dbReference>
<feature type="compositionally biased region" description="Polar residues" evidence="1">
    <location>
        <begin position="43"/>
        <end position="54"/>
    </location>
</feature>
<feature type="compositionally biased region" description="Low complexity" evidence="1">
    <location>
        <begin position="55"/>
        <end position="65"/>
    </location>
</feature>
<feature type="region of interest" description="Disordered" evidence="1">
    <location>
        <begin position="457"/>
        <end position="488"/>
    </location>
</feature>
<gene>
    <name evidence="3" type="ORF">ABB37_07969</name>
</gene>
<feature type="region of interest" description="Disordered" evidence="1">
    <location>
        <begin position="530"/>
        <end position="557"/>
    </location>
</feature>
<dbReference type="EMBL" id="LGTL01000021">
    <property type="protein sequence ID" value="KPA76222.1"/>
    <property type="molecule type" value="Genomic_DNA"/>
</dbReference>
<feature type="compositionally biased region" description="Basic and acidic residues" evidence="1">
    <location>
        <begin position="477"/>
        <end position="486"/>
    </location>
</feature>
<reference evidence="3 4" key="1">
    <citation type="submission" date="2015-07" db="EMBL/GenBank/DDBJ databases">
        <title>High-quality genome of monoxenous trypanosomatid Leptomonas pyrrhocoris.</title>
        <authorList>
            <person name="Flegontov P."/>
            <person name="Butenko A."/>
            <person name="Firsov S."/>
            <person name="Vlcek C."/>
            <person name="Logacheva M.D."/>
            <person name="Field M."/>
            <person name="Filatov D."/>
            <person name="Flegontova O."/>
            <person name="Gerasimov E."/>
            <person name="Jackson A.P."/>
            <person name="Kelly S."/>
            <person name="Opperdoes F."/>
            <person name="O'Reilly A."/>
            <person name="Votypka J."/>
            <person name="Yurchenko V."/>
            <person name="Lukes J."/>
        </authorList>
    </citation>
    <scope>NUCLEOTIDE SEQUENCE [LARGE SCALE GENOMIC DNA]</scope>
    <source>
        <strain evidence="3">H10</strain>
    </source>
</reference>
<dbReference type="VEuPathDB" id="TriTrypDB:LpyrH10_21_1050"/>
<dbReference type="InterPro" id="IPR039881">
    <property type="entry name" value="PCIF1-like"/>
</dbReference>
<feature type="domain" description="PCIF1 WW" evidence="2">
    <location>
        <begin position="628"/>
        <end position="714"/>
    </location>
</feature>
<keyword evidence="4" id="KW-1185">Reference proteome</keyword>
<feature type="compositionally biased region" description="Basic and acidic residues" evidence="1">
    <location>
        <begin position="537"/>
        <end position="557"/>
    </location>
</feature>
<feature type="compositionally biased region" description="Polar residues" evidence="1">
    <location>
        <begin position="359"/>
        <end position="371"/>
    </location>
</feature>
<feature type="compositionally biased region" description="Polar residues" evidence="1">
    <location>
        <begin position="403"/>
        <end position="417"/>
    </location>
</feature>
<dbReference type="PANTHER" id="PTHR21727:SF0">
    <property type="entry name" value="MRNA (2'-O-METHYLADENOSINE-N(6)-)-METHYLTRANSFERASE"/>
    <property type="match status" value="1"/>
</dbReference>
<proteinExistence type="predicted"/>
<dbReference type="GO" id="GO:0099122">
    <property type="term" value="F:RNA polymerase II C-terminal domain binding"/>
    <property type="evidence" value="ECO:0007669"/>
    <property type="project" value="InterPro"/>
</dbReference>
<accession>A0A0N0DSP3</accession>
<comment type="caution">
    <text evidence="3">The sequence shown here is derived from an EMBL/GenBank/DDBJ whole genome shotgun (WGS) entry which is preliminary data.</text>
</comment>
<evidence type="ECO:0000313" key="3">
    <source>
        <dbReference type="EMBL" id="KPA76222.1"/>
    </source>
</evidence>
<dbReference type="OrthoDB" id="193787at2759"/>
<sequence length="919" mass="99639">MNVRQKREGVEQVFADDRVVLIMQEALQQRYSSPPGANDKDASSSTTGRFDQNQSSTPSSSPTTTNEVTDSLKQRLRIPFHYTLRRHSRTAHFLFDSPAFRSCLHHDEAASATAPRSFRSRWWCEAEAYVAQAVVAECLRHLSFLSLMQVDLRNACGLPDATFSVRGDADHTPTAVTSPLATWQEYFELPPRWVMQGLGAVDQHVLSSAAAWRVRRGVTPLDVGATVVKRDHSASTTTPATAALTAEATEQLSVAAARHHYRVVATASMARGAYWVDVAPVDPSATAAVCVERVDRETLWLDPPVPLHVDPLLPCDELYSDRGVSTGIYVFFLRALQQQQQQKKRRTTPSGKKIHVDSNRQQSTFPSSGSNEPKDLPAVAADVSLRLARCARQRRAELADSLQRLSSDARNSATLSNGGAPRGQPSITPVVPALLLLLQVRVDVARGCLQLRVREMESASPDLSVHPAREGAATASADRKRPRGDADTNMDAQVDREVKLPARVSSPTVAVLLRSARKLAALYDTTRAASLAPPPQDEEKKIDTPCSHEHQDTHDWEVDSPPPHLCEGASVPSSVASSVLEDLIKRAEVEAAASAPPGTWHNLVLGRADASLSFAERPSSIVTTFGSAEKAFLARLFTLLLRYRSLFGEQGYNQGPQAAVPPPIMDKLARTFHIRAEAFASPLNAQLPQFGSLFPDTDAFFGSMGSFFDLMLGRGAASSEGDAHGSTTAAPVIDDPSCDECHVEVNPPFDTTLLRRMEEHLLTCLKKAASSTQSLLFLIVLPSHDLDDREAKTRQASGAGSPALSYAAGHRIAASAVDAPNSKASASSPLSSAAAPLSTDRSLRESPYCLAHVLCDAADSVYVDGHQHLLVSPFFCIGTPTRLILLGNRAARVRFPSAAAQLDEVRLSWKRLTEGAMKR</sequence>
<dbReference type="PANTHER" id="PTHR21727">
    <property type="entry name" value="PHOSPHORYLATED CTD INTERACTING FACTOR 1"/>
    <property type="match status" value="1"/>
</dbReference>
<dbReference type="AlphaFoldDB" id="A0A0N0DSP3"/>
<evidence type="ECO:0000259" key="2">
    <source>
        <dbReference type="Pfam" id="PF12237"/>
    </source>
</evidence>
<feature type="region of interest" description="Disordered" evidence="1">
    <location>
        <begin position="340"/>
        <end position="375"/>
    </location>
</feature>
<protein>
    <recommendedName>
        <fullName evidence="2">PCIF1 WW domain-containing protein</fullName>
    </recommendedName>
</protein>
<feature type="region of interest" description="Disordered" evidence="1">
    <location>
        <begin position="400"/>
        <end position="424"/>
    </location>
</feature>
<dbReference type="RefSeq" id="XP_015654661.1">
    <property type="nucleotide sequence ID" value="XM_015806790.1"/>
</dbReference>
<dbReference type="GeneID" id="26908254"/>
<dbReference type="InterPro" id="IPR022035">
    <property type="entry name" value="PCIF1_WW"/>
</dbReference>